<name>A0A6H1ZUE5_9ZZZZ</name>
<gene>
    <name evidence="3" type="ORF">MM415A00473_0031</name>
    <name evidence="2" type="ORF">MM415B00199_0042</name>
    <name evidence="1" type="ORF">TM448A01919_0013</name>
    <name evidence="4" type="ORF">TM448B01064_0023</name>
</gene>
<dbReference type="InterPro" id="IPR049718">
    <property type="entry name" value="AKO59007-like"/>
</dbReference>
<accession>A0A6H1ZUE5</accession>
<evidence type="ECO:0000313" key="1">
    <source>
        <dbReference type="EMBL" id="QJA50895.1"/>
    </source>
</evidence>
<organism evidence="1">
    <name type="scientific">viral metagenome</name>
    <dbReference type="NCBI Taxonomy" id="1070528"/>
    <lineage>
        <taxon>unclassified sequences</taxon>
        <taxon>metagenomes</taxon>
        <taxon>organismal metagenomes</taxon>
    </lineage>
</organism>
<evidence type="ECO:0000313" key="4">
    <source>
        <dbReference type="EMBL" id="QJH97723.1"/>
    </source>
</evidence>
<dbReference type="AlphaFoldDB" id="A0A6H1ZUE5"/>
<dbReference type="NCBIfam" id="NF033394">
    <property type="entry name" value="capsid_maj_Podo"/>
    <property type="match status" value="1"/>
</dbReference>
<proteinExistence type="predicted"/>
<dbReference type="EMBL" id="MT142474">
    <property type="protein sequence ID" value="QJA81937.1"/>
    <property type="molecule type" value="Genomic_DNA"/>
</dbReference>
<dbReference type="EMBL" id="MT144223">
    <property type="protein sequence ID" value="QJA50895.1"/>
    <property type="molecule type" value="Genomic_DNA"/>
</dbReference>
<dbReference type="EMBL" id="MT141573">
    <property type="protein sequence ID" value="QJA67587.1"/>
    <property type="molecule type" value="Genomic_DNA"/>
</dbReference>
<sequence>MSLINQLNATTEYYWLNTTPEDILNKASALLWKLMGNAIVRDNWAVKPHETVDGGKMIKVPLEYANSNRGGYGAQTVINQSKVNILDAARFRWAGVYGSNTLNLDDLTQNTGDAAIIDLTKVYKDSIIKAARIQMAEDIITTAADSTRINGLGDLFNTTTSTEYGSIDEAEMADWAASVITTAEAISFEVMQKIFREPNMGESEMMKPDFCVTTPTLRDGYERSLHPQQRYRDTKAVEAGWDNITHKGAPIVGDPYITSGYLEALNTRFLSLRSHVDYNFTTPVWVNKEVLGQPDVISANTRWRGNLFCSNRKLQVRHTNLTGPV</sequence>
<evidence type="ECO:0000313" key="3">
    <source>
        <dbReference type="EMBL" id="QJA81937.1"/>
    </source>
</evidence>
<evidence type="ECO:0000313" key="2">
    <source>
        <dbReference type="EMBL" id="QJA67587.1"/>
    </source>
</evidence>
<reference evidence="1" key="1">
    <citation type="submission" date="2020-03" db="EMBL/GenBank/DDBJ databases">
        <title>The deep terrestrial virosphere.</title>
        <authorList>
            <person name="Holmfeldt K."/>
            <person name="Nilsson E."/>
            <person name="Simone D."/>
            <person name="Lopez-Fernandez M."/>
            <person name="Wu X."/>
            <person name="de Brujin I."/>
            <person name="Lundin D."/>
            <person name="Andersson A."/>
            <person name="Bertilsson S."/>
            <person name="Dopson M."/>
        </authorList>
    </citation>
    <scope>NUCLEOTIDE SEQUENCE</scope>
    <source>
        <strain evidence="3">MM415A00473</strain>
        <strain evidence="2">MM415B00199</strain>
        <strain evidence="1">TM448A01919</strain>
        <strain evidence="4">TM448B01064</strain>
    </source>
</reference>
<dbReference type="EMBL" id="MT144698">
    <property type="protein sequence ID" value="QJH97723.1"/>
    <property type="molecule type" value="Genomic_DNA"/>
</dbReference>
<protein>
    <submittedName>
        <fullName evidence="1">Putative capsid protein</fullName>
    </submittedName>
</protein>